<protein>
    <submittedName>
        <fullName evidence="3">Uncharacterized protein</fullName>
    </submittedName>
</protein>
<feature type="compositionally biased region" description="Polar residues" evidence="1">
    <location>
        <begin position="1"/>
        <end position="20"/>
    </location>
</feature>
<reference evidence="3 4" key="1">
    <citation type="submission" date="2017-12" db="EMBL/GenBank/DDBJ databases">
        <authorList>
            <consortium name="DOE Joint Genome Institute"/>
            <person name="Haridas S."/>
            <person name="Kjaerbolling I."/>
            <person name="Vesth T.C."/>
            <person name="Frisvad J.C."/>
            <person name="Nybo J.L."/>
            <person name="Theobald S."/>
            <person name="Kuo A."/>
            <person name="Bowyer P."/>
            <person name="Matsuda Y."/>
            <person name="Mondo S."/>
            <person name="Lyhne E.K."/>
            <person name="Kogle M.E."/>
            <person name="Clum A."/>
            <person name="Lipzen A."/>
            <person name="Salamov A."/>
            <person name="Ngan C.Y."/>
            <person name="Daum C."/>
            <person name="Chiniquy J."/>
            <person name="Barry K."/>
            <person name="LaButti K."/>
            <person name="Simmons B.A."/>
            <person name="Magnuson J.K."/>
            <person name="Mortensen U.H."/>
            <person name="Larsen T.O."/>
            <person name="Grigoriev I.V."/>
            <person name="Baker S.E."/>
            <person name="Andersen M.R."/>
            <person name="Nordberg H.P."/>
            <person name="Cantor M.N."/>
            <person name="Hua S.X."/>
        </authorList>
    </citation>
    <scope>NUCLEOTIDE SEQUENCE [LARGE SCALE GENOMIC DNA]</scope>
    <source>
        <strain evidence="3 4">CBS 102.13</strain>
    </source>
</reference>
<dbReference type="RefSeq" id="XP_024674954.1">
    <property type="nucleotide sequence ID" value="XM_024815969.1"/>
</dbReference>
<keyword evidence="2" id="KW-0472">Membrane</keyword>
<evidence type="ECO:0000313" key="3">
    <source>
        <dbReference type="EMBL" id="PLB40942.1"/>
    </source>
</evidence>
<feature type="transmembrane region" description="Helical" evidence="2">
    <location>
        <begin position="172"/>
        <end position="189"/>
    </location>
</feature>
<feature type="transmembrane region" description="Helical" evidence="2">
    <location>
        <begin position="104"/>
        <end position="128"/>
    </location>
</feature>
<feature type="transmembrane region" description="Helical" evidence="2">
    <location>
        <begin position="49"/>
        <end position="72"/>
    </location>
</feature>
<keyword evidence="2" id="KW-0812">Transmembrane</keyword>
<dbReference type="GeneID" id="36523129"/>
<accession>A0A2I2FK10</accession>
<keyword evidence="4" id="KW-1185">Reference proteome</keyword>
<evidence type="ECO:0000313" key="4">
    <source>
        <dbReference type="Proteomes" id="UP000234585"/>
    </source>
</evidence>
<feature type="region of interest" description="Disordered" evidence="1">
    <location>
        <begin position="1"/>
        <end position="41"/>
    </location>
</feature>
<dbReference type="EMBL" id="KZ559122">
    <property type="protein sequence ID" value="PLB40942.1"/>
    <property type="molecule type" value="Genomic_DNA"/>
</dbReference>
<proteinExistence type="predicted"/>
<organism evidence="3 4">
    <name type="scientific">Aspergillus candidus</name>
    <dbReference type="NCBI Taxonomy" id="41067"/>
    <lineage>
        <taxon>Eukaryota</taxon>
        <taxon>Fungi</taxon>
        <taxon>Dikarya</taxon>
        <taxon>Ascomycota</taxon>
        <taxon>Pezizomycotina</taxon>
        <taxon>Eurotiomycetes</taxon>
        <taxon>Eurotiomycetidae</taxon>
        <taxon>Eurotiales</taxon>
        <taxon>Aspergillaceae</taxon>
        <taxon>Aspergillus</taxon>
        <taxon>Aspergillus subgen. Circumdati</taxon>
    </lineage>
</organism>
<dbReference type="OrthoDB" id="5381672at2759"/>
<dbReference type="Proteomes" id="UP000234585">
    <property type="component" value="Unassembled WGS sequence"/>
</dbReference>
<evidence type="ECO:0000256" key="2">
    <source>
        <dbReference type="SAM" id="Phobius"/>
    </source>
</evidence>
<feature type="transmembrane region" description="Helical" evidence="2">
    <location>
        <begin position="637"/>
        <end position="659"/>
    </location>
</feature>
<evidence type="ECO:0000256" key="1">
    <source>
        <dbReference type="SAM" id="MobiDB-lite"/>
    </source>
</evidence>
<keyword evidence="2" id="KW-1133">Transmembrane helix</keyword>
<name>A0A2I2FK10_ASPCN</name>
<dbReference type="AlphaFoldDB" id="A0A2I2FK10"/>
<sequence>MDNPRYSRSSQTRPEGQNHNPPADTLKMKETQSLHGNTPDHRLRRRKRALWLLSLYLPVLVLPWIFTCIMMFRPVMKPSYINQAAKYSMTDIYAMQRWKTATDILHNIASVLAVPIVSALLAYGAVIYTQRRKAGQDLNIQQMFALADRGWTDTLTLWFALRKPSRKQSSPYLWYGALLILLASIQPPLRQLLVQDETITVIACIDQPVVMMNDDVTCKDPSIWQKVVGYDPEPQSLEICPQNTVIQRTRNKIIDVRPLDIQPHLWREVHEHDKFTPEDQAKDTFQFYYDEEMLPDGVLENRHYFVSSLRSGTTTGVLREHAIRMNTSVECVMDHSFPDHCAGDSPFTTNFTSPVLEVAVCGEGNHERSPWKNSRDKQDINERLWMHMKVNADTIHQVATHKTDLPSAKNFTMRCDATSTRGWFELGNYQNEYSYQPVLGVWPSPEAMETNFNDIGTSLEESPWPINEELSDGFTPYKTEDAVDPFSTFDLQTPGPLLSAALALFGNGSFLHSAREATKGQKKQTTMQICQHSLIPFMSYDEFNDRGHEMLKNRCEFVYYLDDDEDTEALYLPELVGGFMQMLDSPLAAKQLLELTAFFANEALLVTTAEAYSKSSREIYTSPGYTILKPQKSIPGLIVITFLICLQVAGLLVLARFIYSAPSWTSMFDAKTLARIGAQLRDQGKELDNVYVSGVVGIGEREELHKPRGAGPPIRKRVRILALGEPGNISTSSACESLC</sequence>
<gene>
    <name evidence="3" type="ORF">BDW47DRAFT_123011</name>
</gene>